<dbReference type="Proteomes" id="UP001158067">
    <property type="component" value="Unassembled WGS sequence"/>
</dbReference>
<name>A0ABY1QR96_9BACT</name>
<organism evidence="1 2">
    <name type="scientific">Neorhodopirellula lusitana</name>
    <dbReference type="NCBI Taxonomy" id="445327"/>
    <lineage>
        <taxon>Bacteria</taxon>
        <taxon>Pseudomonadati</taxon>
        <taxon>Planctomycetota</taxon>
        <taxon>Planctomycetia</taxon>
        <taxon>Pirellulales</taxon>
        <taxon>Pirellulaceae</taxon>
        <taxon>Neorhodopirellula</taxon>
    </lineage>
</organism>
<protein>
    <submittedName>
        <fullName evidence="1">Uncharacterized protein</fullName>
    </submittedName>
</protein>
<comment type="caution">
    <text evidence="1">The sequence shown here is derived from an EMBL/GenBank/DDBJ whole genome shotgun (WGS) entry which is preliminary data.</text>
</comment>
<keyword evidence="2" id="KW-1185">Reference proteome</keyword>
<evidence type="ECO:0000313" key="1">
    <source>
        <dbReference type="EMBL" id="SMP75454.1"/>
    </source>
</evidence>
<reference evidence="1 2" key="1">
    <citation type="submission" date="2017-05" db="EMBL/GenBank/DDBJ databases">
        <authorList>
            <person name="Varghese N."/>
            <person name="Submissions S."/>
        </authorList>
    </citation>
    <scope>NUCLEOTIDE SEQUENCE [LARGE SCALE GENOMIC DNA]</scope>
    <source>
        <strain evidence="1 2">DSM 25457</strain>
    </source>
</reference>
<accession>A0ABY1QR96</accession>
<dbReference type="EMBL" id="FXUG01000019">
    <property type="protein sequence ID" value="SMP75454.1"/>
    <property type="molecule type" value="Genomic_DNA"/>
</dbReference>
<evidence type="ECO:0000313" key="2">
    <source>
        <dbReference type="Proteomes" id="UP001158067"/>
    </source>
</evidence>
<gene>
    <name evidence="1" type="ORF">SAMN06265222_11943</name>
</gene>
<sequence>MWVRNAAAKILILRSRTGASKQKACQVSCTTVGAAVRQRNWPASNRVQKSEAIDHAVHRASGVCHSINLDADCETSQQILAVGLPLDP</sequence>
<proteinExistence type="predicted"/>